<dbReference type="KEGG" id="tut:107368305"/>
<name>T1KY11_TETUR</name>
<dbReference type="AlphaFoldDB" id="T1KY11"/>
<dbReference type="EMBL" id="CAEY01000697">
    <property type="status" value="NOT_ANNOTATED_CDS"/>
    <property type="molecule type" value="Genomic_DNA"/>
</dbReference>
<proteinExistence type="predicted"/>
<reference evidence="2" key="2">
    <citation type="submission" date="2015-06" db="UniProtKB">
        <authorList>
            <consortium name="EnsemblMetazoa"/>
        </authorList>
    </citation>
    <scope>IDENTIFICATION</scope>
</reference>
<sequence>MTSQHCIFWTFITLFILLINLTGQSCQLIDSTLLKQISSISVPSSSSLPATLTSPLLSSLSPSADSSEVSRDSTILISNLNPSSLSPSTSSATTSSQSIRLPSDTNKLSDTFKSLQFNHELKRKRYQPARYLVKPLWLNPKYTWKVLQMNSSRNDAKQAEMRKLREKKRAKICKLADKMKQATIVSKKLYLLLNEISMSLSD</sequence>
<feature type="chain" id="PRO_5004591955" description="BZIP domain-containing protein" evidence="1">
    <location>
        <begin position="27"/>
        <end position="202"/>
    </location>
</feature>
<evidence type="ECO:0000313" key="3">
    <source>
        <dbReference type="Proteomes" id="UP000015104"/>
    </source>
</evidence>
<dbReference type="EnsemblMetazoa" id="tetur26g02080.1">
    <property type="protein sequence ID" value="tetur26g02080.1"/>
    <property type="gene ID" value="tetur26g02080"/>
</dbReference>
<gene>
    <name evidence="2" type="primary">107368305</name>
</gene>
<dbReference type="OMA" id="KRYQPAR"/>
<accession>T1KY11</accession>
<evidence type="ECO:0008006" key="4">
    <source>
        <dbReference type="Google" id="ProtNLM"/>
    </source>
</evidence>
<feature type="signal peptide" evidence="1">
    <location>
        <begin position="1"/>
        <end position="26"/>
    </location>
</feature>
<evidence type="ECO:0000313" key="2">
    <source>
        <dbReference type="EnsemblMetazoa" id="tetur26g02080.1"/>
    </source>
</evidence>
<reference evidence="3" key="1">
    <citation type="submission" date="2011-08" db="EMBL/GenBank/DDBJ databases">
        <authorList>
            <person name="Rombauts S."/>
        </authorList>
    </citation>
    <scope>NUCLEOTIDE SEQUENCE</scope>
    <source>
        <strain evidence="3">London</strain>
    </source>
</reference>
<dbReference type="OrthoDB" id="10513345at2759"/>
<dbReference type="HOGENOM" id="CLU_1356223_0_0_1"/>
<keyword evidence="1" id="KW-0732">Signal</keyword>
<keyword evidence="3" id="KW-1185">Reference proteome</keyword>
<protein>
    <recommendedName>
        <fullName evidence="4">BZIP domain-containing protein</fullName>
    </recommendedName>
</protein>
<evidence type="ECO:0000256" key="1">
    <source>
        <dbReference type="SAM" id="SignalP"/>
    </source>
</evidence>
<organism evidence="2 3">
    <name type="scientific">Tetranychus urticae</name>
    <name type="common">Two-spotted spider mite</name>
    <dbReference type="NCBI Taxonomy" id="32264"/>
    <lineage>
        <taxon>Eukaryota</taxon>
        <taxon>Metazoa</taxon>
        <taxon>Ecdysozoa</taxon>
        <taxon>Arthropoda</taxon>
        <taxon>Chelicerata</taxon>
        <taxon>Arachnida</taxon>
        <taxon>Acari</taxon>
        <taxon>Acariformes</taxon>
        <taxon>Trombidiformes</taxon>
        <taxon>Prostigmata</taxon>
        <taxon>Eleutherengona</taxon>
        <taxon>Raphignathae</taxon>
        <taxon>Tetranychoidea</taxon>
        <taxon>Tetranychidae</taxon>
        <taxon>Tetranychus</taxon>
    </lineage>
</organism>
<dbReference type="Proteomes" id="UP000015104">
    <property type="component" value="Unassembled WGS sequence"/>
</dbReference>